<keyword evidence="3" id="KW-0539">Nucleus</keyword>
<dbReference type="InParanoid" id="J3KFR2"/>
<accession>J3KFR2</accession>
<dbReference type="RefSeq" id="XP_001246068.1">
    <property type="nucleotide sequence ID" value="XM_001246067.2"/>
</dbReference>
<dbReference type="InterPro" id="IPR001138">
    <property type="entry name" value="Zn2Cys6_DnaBD"/>
</dbReference>
<keyword evidence="1" id="KW-0805">Transcription regulation</keyword>
<dbReference type="PANTHER" id="PTHR47784">
    <property type="entry name" value="STEROL UPTAKE CONTROL PROTEIN 2"/>
    <property type="match status" value="1"/>
</dbReference>
<dbReference type="AlphaFoldDB" id="J3KFR2"/>
<dbReference type="PANTHER" id="PTHR47784:SF5">
    <property type="entry name" value="STEROL UPTAKE CONTROL PROTEIN 2"/>
    <property type="match status" value="1"/>
</dbReference>
<evidence type="ECO:0000313" key="4">
    <source>
        <dbReference type="EMBL" id="EAS34485.3"/>
    </source>
</evidence>
<dbReference type="KEGG" id="cim:CIMG_05509"/>
<dbReference type="EMBL" id="GG704914">
    <property type="protein sequence ID" value="EAS34485.3"/>
    <property type="molecule type" value="Genomic_DNA"/>
</dbReference>
<dbReference type="InterPro" id="IPR053157">
    <property type="entry name" value="Sterol_Uptake_Regulator"/>
</dbReference>
<keyword evidence="2" id="KW-0804">Transcription</keyword>
<dbReference type="CDD" id="cd00067">
    <property type="entry name" value="GAL4"/>
    <property type="match status" value="1"/>
</dbReference>
<dbReference type="STRING" id="246410.J3KFR2"/>
<protein>
    <recommendedName>
        <fullName evidence="6">Zn(2)-C6 fungal-type domain-containing protein</fullName>
    </recommendedName>
</protein>
<dbReference type="VEuPathDB" id="FungiDB:CIMG_05509"/>
<dbReference type="GO" id="GO:0008270">
    <property type="term" value="F:zinc ion binding"/>
    <property type="evidence" value="ECO:0007669"/>
    <property type="project" value="InterPro"/>
</dbReference>
<keyword evidence="5" id="KW-1185">Reference proteome</keyword>
<dbReference type="Proteomes" id="UP000001261">
    <property type="component" value="Unassembled WGS sequence"/>
</dbReference>
<evidence type="ECO:0000256" key="2">
    <source>
        <dbReference type="ARBA" id="ARBA00023163"/>
    </source>
</evidence>
<evidence type="ECO:0000256" key="3">
    <source>
        <dbReference type="ARBA" id="ARBA00023242"/>
    </source>
</evidence>
<organism evidence="4 5">
    <name type="scientific">Coccidioides immitis (strain RS)</name>
    <name type="common">Valley fever fungus</name>
    <dbReference type="NCBI Taxonomy" id="246410"/>
    <lineage>
        <taxon>Eukaryota</taxon>
        <taxon>Fungi</taxon>
        <taxon>Dikarya</taxon>
        <taxon>Ascomycota</taxon>
        <taxon>Pezizomycotina</taxon>
        <taxon>Eurotiomycetes</taxon>
        <taxon>Eurotiomycetidae</taxon>
        <taxon>Onygenales</taxon>
        <taxon>Onygenaceae</taxon>
        <taxon>Coccidioides</taxon>
    </lineage>
</organism>
<evidence type="ECO:0008006" key="6">
    <source>
        <dbReference type="Google" id="ProtNLM"/>
    </source>
</evidence>
<name>J3KFR2_COCIM</name>
<dbReference type="GO" id="GO:0001228">
    <property type="term" value="F:DNA-binding transcription activator activity, RNA polymerase II-specific"/>
    <property type="evidence" value="ECO:0007669"/>
    <property type="project" value="TreeGrafter"/>
</dbReference>
<gene>
    <name evidence="4" type="ORF">CIMG_05509</name>
</gene>
<evidence type="ECO:0000256" key="1">
    <source>
        <dbReference type="ARBA" id="ARBA00023015"/>
    </source>
</evidence>
<dbReference type="OrthoDB" id="4937900at2759"/>
<dbReference type="OMA" id="IHYLRFR"/>
<evidence type="ECO:0000313" key="5">
    <source>
        <dbReference type="Proteomes" id="UP000001261"/>
    </source>
</evidence>
<reference evidence="5" key="2">
    <citation type="journal article" date="2010" name="Genome Res.">
        <title>Population genomic sequencing of Coccidioides fungi reveals recent hybridization and transposon control.</title>
        <authorList>
            <person name="Neafsey D.E."/>
            <person name="Barker B.M."/>
            <person name="Sharpton T.J."/>
            <person name="Stajich J.E."/>
            <person name="Park D.J."/>
            <person name="Whiston E."/>
            <person name="Hung C.-Y."/>
            <person name="McMahan C."/>
            <person name="White J."/>
            <person name="Sykes S."/>
            <person name="Heiman D."/>
            <person name="Young S."/>
            <person name="Zeng Q."/>
            <person name="Abouelleil A."/>
            <person name="Aftuck L."/>
            <person name="Bessette D."/>
            <person name="Brown A."/>
            <person name="FitzGerald M."/>
            <person name="Lui A."/>
            <person name="Macdonald J.P."/>
            <person name="Priest M."/>
            <person name="Orbach M.J."/>
            <person name="Galgiani J.N."/>
            <person name="Kirkland T.N."/>
            <person name="Cole G.T."/>
            <person name="Birren B.W."/>
            <person name="Henn M.R."/>
            <person name="Taylor J.W."/>
            <person name="Rounsley S.D."/>
        </authorList>
    </citation>
    <scope>GENOME REANNOTATION</scope>
    <source>
        <strain evidence="5">RS</strain>
    </source>
</reference>
<reference evidence="5" key="1">
    <citation type="journal article" date="2009" name="Genome Res.">
        <title>Comparative genomic analyses of the human fungal pathogens Coccidioides and their relatives.</title>
        <authorList>
            <person name="Sharpton T.J."/>
            <person name="Stajich J.E."/>
            <person name="Rounsley S.D."/>
            <person name="Gardner M.J."/>
            <person name="Wortman J.R."/>
            <person name="Jordar V.S."/>
            <person name="Maiti R."/>
            <person name="Kodira C.D."/>
            <person name="Neafsey D.E."/>
            <person name="Zeng Q."/>
            <person name="Hung C.-Y."/>
            <person name="McMahan C."/>
            <person name="Muszewska A."/>
            <person name="Grynberg M."/>
            <person name="Mandel M.A."/>
            <person name="Kellner E.M."/>
            <person name="Barker B.M."/>
            <person name="Galgiani J.N."/>
            <person name="Orbach M.J."/>
            <person name="Kirkland T.N."/>
            <person name="Cole G.T."/>
            <person name="Henn M.R."/>
            <person name="Birren B.W."/>
            <person name="Taylor J.W."/>
        </authorList>
    </citation>
    <scope>NUCLEOTIDE SEQUENCE [LARGE SCALE GENOMIC DNA]</scope>
    <source>
        <strain evidence="5">RS</strain>
    </source>
</reference>
<sequence length="431" mass="49600">MALSDSEEIPERLPTVQAEESEGCFKLCLSVLFDRPSLTDNRHDFKCDEQGPRCRNCRHRKTQCSFESQCAPKSHSAPSPAPETPASTSIVQGLEQQPVRSLDDQVPVDLRLLYPSNPDPVEDLELMYHYTTVTFLSFIDYDIYKPVWEVDIPREARSQQFLMQLILAVSALHINHLWTSKNLPALSYKEAAQRHYNAAVTIFRSTVPTMTKSNTSAVFAFSNLSIFFAFGSAQFSSRRKRLENPIDELLDIFILLRKAMATIRRSWHILEKSPLGILLQRGPQITDRRYLPVETSMALELMEQHCLHVLALNSTESTLNPVYQKAIDQLWDSFVMAQTKRKDWSMALRFPMIFSDSFLSYLRCRDSVSLIILAHFCVILYNAPARWWAEGWSVQVINAIFENLPQNWRYTISWPMEVVGLPPTPSRFRIC</sequence>
<proteinExistence type="predicted"/>
<dbReference type="GeneID" id="4564412"/>